<evidence type="ECO:0000313" key="2">
    <source>
        <dbReference type="Proteomes" id="UP000566995"/>
    </source>
</evidence>
<dbReference type="Proteomes" id="UP000566995">
    <property type="component" value="Unassembled WGS sequence"/>
</dbReference>
<dbReference type="AlphaFoldDB" id="A0A7W7P291"/>
<evidence type="ECO:0000313" key="1">
    <source>
        <dbReference type="EMBL" id="MBB4865341.1"/>
    </source>
</evidence>
<protein>
    <submittedName>
        <fullName evidence="1">Uncharacterized protein</fullName>
    </submittedName>
</protein>
<gene>
    <name evidence="1" type="ORF">HNP46_004222</name>
</gene>
<proteinExistence type="predicted"/>
<accession>A0A7W7P291</accession>
<name>A0A7W7P291_PSENT</name>
<reference evidence="1 2" key="1">
    <citation type="submission" date="2020-08" db="EMBL/GenBank/DDBJ databases">
        <title>Functional genomics of gut bacteria from endangered species of beetles.</title>
        <authorList>
            <person name="Carlos-Shanley C."/>
        </authorList>
    </citation>
    <scope>NUCLEOTIDE SEQUENCE [LARGE SCALE GENOMIC DNA]</scope>
    <source>
        <strain evidence="1 2">S00179</strain>
    </source>
</reference>
<dbReference type="RefSeq" id="WP_184592724.1">
    <property type="nucleotide sequence ID" value="NZ_JACHLI010000018.1"/>
</dbReference>
<organism evidence="1 2">
    <name type="scientific">Pseudomonas nitroreducens</name>
    <dbReference type="NCBI Taxonomy" id="46680"/>
    <lineage>
        <taxon>Bacteria</taxon>
        <taxon>Pseudomonadati</taxon>
        <taxon>Pseudomonadota</taxon>
        <taxon>Gammaproteobacteria</taxon>
        <taxon>Pseudomonadales</taxon>
        <taxon>Pseudomonadaceae</taxon>
        <taxon>Pseudomonas</taxon>
    </lineage>
</organism>
<comment type="caution">
    <text evidence="1">The sequence shown here is derived from an EMBL/GenBank/DDBJ whole genome shotgun (WGS) entry which is preliminary data.</text>
</comment>
<dbReference type="EMBL" id="JACHLI010000018">
    <property type="protein sequence ID" value="MBB4865341.1"/>
    <property type="molecule type" value="Genomic_DNA"/>
</dbReference>
<sequence length="161" mass="17974">MAKLKIFCINGTGRDVFLTAAPSAKAAAAILGQTTYGIKEYEHGFCELDEAVALTRPGAVFRRPMNSDRWTLWKDESGVEVTDGGHHPLEPAPKAEDYRHAGHHWLDVYDSDGHFFETVVMQWQPGVRRWCHSGMVGSGRDVSTAYWKYVAPCPLPDIKRG</sequence>